<reference evidence="1 2" key="1">
    <citation type="journal article" date="2014" name="Genome Announc.">
        <title>Draft Genome Sequences of Two Vibrionaceae Species, Vibrio ponticus C121 and Photobacterium aphoticum C119, Isolated as Coral Reef Microbiota.</title>
        <authorList>
            <person name="Al-saari N."/>
            <person name="Meirelles P.M."/>
            <person name="Mino S."/>
            <person name="Suda W."/>
            <person name="Oshima K."/>
            <person name="Hattori M."/>
            <person name="Ohkuma M."/>
            <person name="Thompson F.L."/>
            <person name="Gomez-Gil B."/>
            <person name="Sawabe T."/>
            <person name="Sawabe T."/>
        </authorList>
    </citation>
    <scope>NUCLEOTIDE SEQUENCE [LARGE SCALE GENOMIC DNA]</scope>
    <source>
        <strain evidence="1 2">JCM 19237</strain>
    </source>
</reference>
<proteinExistence type="predicted"/>
<dbReference type="AlphaFoldDB" id="A0A090QPW2"/>
<accession>A0A090QPW2</accession>
<dbReference type="EMBL" id="BBMN01000003">
    <property type="protein sequence ID" value="GAL03864.1"/>
    <property type="molecule type" value="Genomic_DNA"/>
</dbReference>
<name>A0A090QPW2_9GAMM</name>
<comment type="caution">
    <text evidence="1">The sequence shown here is derived from an EMBL/GenBank/DDBJ whole genome shotgun (WGS) entry which is preliminary data.</text>
</comment>
<dbReference type="STRING" id="754436.JCM19237_2015"/>
<evidence type="ECO:0000313" key="2">
    <source>
        <dbReference type="Proteomes" id="UP000029227"/>
    </source>
</evidence>
<evidence type="ECO:0000313" key="1">
    <source>
        <dbReference type="EMBL" id="GAL03864.1"/>
    </source>
</evidence>
<gene>
    <name evidence="1" type="ORF">JCM19237_2015</name>
</gene>
<sequence>MSPMQPALVYLAIYIEGWCQKDVNVDIIKVLIYADLFF</sequence>
<organism evidence="1 2">
    <name type="scientific">Photobacterium aphoticum</name>
    <dbReference type="NCBI Taxonomy" id="754436"/>
    <lineage>
        <taxon>Bacteria</taxon>
        <taxon>Pseudomonadati</taxon>
        <taxon>Pseudomonadota</taxon>
        <taxon>Gammaproteobacteria</taxon>
        <taxon>Vibrionales</taxon>
        <taxon>Vibrionaceae</taxon>
        <taxon>Photobacterium</taxon>
    </lineage>
</organism>
<dbReference type="Proteomes" id="UP000029227">
    <property type="component" value="Unassembled WGS sequence"/>
</dbReference>
<protein>
    <submittedName>
        <fullName evidence="1">Uncharacterized protein</fullName>
    </submittedName>
</protein>